<dbReference type="STRING" id="798128.TtJL18_1342"/>
<dbReference type="GO" id="GO:0016787">
    <property type="term" value="F:hydrolase activity"/>
    <property type="evidence" value="ECO:0007669"/>
    <property type="project" value="UniProtKB-KW"/>
</dbReference>
<reference evidence="8 9" key="1">
    <citation type="journal article" date="2013" name="Genome Announc.">
        <title>Whole Genome Sequencing of Thermus oshimai JL-2 and Thermus thermophilus JL-18, Incomplete Denitrifiers from the United States Great Basin.</title>
        <authorList>
            <person name="Murugapiran S.K."/>
            <person name="Huntemann M."/>
            <person name="Wei C.L."/>
            <person name="Han J."/>
            <person name="Detter J.C."/>
            <person name="Han C.S."/>
            <person name="Erkkila T.H."/>
            <person name="Teshima H."/>
            <person name="Chen A."/>
            <person name="Kyrpides N."/>
            <person name="Mavrommatis K."/>
            <person name="Markowitz V."/>
            <person name="Szeto E."/>
            <person name="Ivanova N."/>
            <person name="Pagani I."/>
            <person name="Lam J."/>
            <person name="McDonald A.I."/>
            <person name="Dodsworth J.A."/>
            <person name="Pati A."/>
            <person name="Goodwin L."/>
            <person name="Peters L."/>
            <person name="Pitluck S."/>
            <person name="Woyke T."/>
            <person name="Hedlund B.P."/>
        </authorList>
    </citation>
    <scope>NUCLEOTIDE SEQUENCE [LARGE SCALE GENOMIC DNA]</scope>
    <source>
        <strain evidence="8 9">JL-18</strain>
    </source>
</reference>
<organism evidence="8 9">
    <name type="scientific">Thermus thermophilus JL-18</name>
    <dbReference type="NCBI Taxonomy" id="798128"/>
    <lineage>
        <taxon>Bacteria</taxon>
        <taxon>Thermotogati</taxon>
        <taxon>Deinococcota</taxon>
        <taxon>Deinococci</taxon>
        <taxon>Thermales</taxon>
        <taxon>Thermaceae</taxon>
        <taxon>Thermus</taxon>
    </lineage>
</organism>
<gene>
    <name evidence="8" type="ORF">TtJL18_1342</name>
</gene>
<feature type="region of interest" description="Disordered" evidence="7">
    <location>
        <begin position="280"/>
        <end position="310"/>
    </location>
</feature>
<dbReference type="GO" id="GO:0006289">
    <property type="term" value="P:nucleotide-excision repair"/>
    <property type="evidence" value="ECO:0007669"/>
    <property type="project" value="InterPro"/>
</dbReference>
<dbReference type="InterPro" id="IPR036237">
    <property type="entry name" value="Xyl_isomerase-like_sf"/>
</dbReference>
<keyword evidence="1" id="KW-0540">Nuclease</keyword>
<evidence type="ECO:0000256" key="1">
    <source>
        <dbReference type="ARBA" id="ARBA00022722"/>
    </source>
</evidence>
<evidence type="ECO:0000313" key="9">
    <source>
        <dbReference type="Proteomes" id="UP000007388"/>
    </source>
</evidence>
<dbReference type="HOGENOM" id="CLU_017168_0_0_0"/>
<dbReference type="GO" id="GO:0004519">
    <property type="term" value="F:endonuclease activity"/>
    <property type="evidence" value="ECO:0007669"/>
    <property type="project" value="UniProtKB-KW"/>
</dbReference>
<dbReference type="RefSeq" id="WP_014629846.1">
    <property type="nucleotide sequence ID" value="NC_017587.1"/>
</dbReference>
<dbReference type="EMBL" id="CP003252">
    <property type="protein sequence ID" value="AFH39229.1"/>
    <property type="molecule type" value="Genomic_DNA"/>
</dbReference>
<feature type="compositionally biased region" description="Gly residues" evidence="7">
    <location>
        <begin position="299"/>
        <end position="310"/>
    </location>
</feature>
<dbReference type="Proteomes" id="UP000007388">
    <property type="component" value="Chromosome"/>
</dbReference>
<name>H9ZSB9_THETH</name>
<dbReference type="KEGG" id="ttl:TtJL18_1342"/>
<evidence type="ECO:0000256" key="5">
    <source>
        <dbReference type="ARBA" id="ARBA00022801"/>
    </source>
</evidence>
<dbReference type="PANTHER" id="PTHR31290:SF5">
    <property type="entry name" value="UV-DAMAGE ENDONUCLEASE"/>
    <property type="match status" value="1"/>
</dbReference>
<evidence type="ECO:0000256" key="3">
    <source>
        <dbReference type="ARBA" id="ARBA00022763"/>
    </source>
</evidence>
<keyword evidence="2 8" id="KW-0255">Endonuclease</keyword>
<keyword evidence="6" id="KW-0234">DNA repair</keyword>
<protein>
    <submittedName>
        <fullName evidence="8">UV damage endonuclease UvdE</fullName>
    </submittedName>
</protein>
<evidence type="ECO:0000256" key="7">
    <source>
        <dbReference type="SAM" id="MobiDB-lite"/>
    </source>
</evidence>
<dbReference type="AlphaFoldDB" id="H9ZSB9"/>
<evidence type="ECO:0000256" key="2">
    <source>
        <dbReference type="ARBA" id="ARBA00022759"/>
    </source>
</evidence>
<evidence type="ECO:0000256" key="6">
    <source>
        <dbReference type="ARBA" id="ARBA00023204"/>
    </source>
</evidence>
<dbReference type="InterPro" id="IPR004601">
    <property type="entry name" value="UvdE"/>
</dbReference>
<dbReference type="Gene3D" id="3.20.20.150">
    <property type="entry name" value="Divalent-metal-dependent TIM barrel enzymes"/>
    <property type="match status" value="1"/>
</dbReference>
<dbReference type="GO" id="GO:0009411">
    <property type="term" value="P:response to UV"/>
    <property type="evidence" value="ECO:0007669"/>
    <property type="project" value="InterPro"/>
</dbReference>
<dbReference type="SUPFAM" id="SSF51658">
    <property type="entry name" value="Xylose isomerase-like"/>
    <property type="match status" value="1"/>
</dbReference>
<dbReference type="NCBIfam" id="TIGR00629">
    <property type="entry name" value="uvde"/>
    <property type="match status" value="1"/>
</dbReference>
<accession>H9ZSB9</accession>
<dbReference type="Pfam" id="PF03851">
    <property type="entry name" value="UvdE"/>
    <property type="match status" value="1"/>
</dbReference>
<proteinExistence type="predicted"/>
<keyword evidence="3" id="KW-0227">DNA damage</keyword>
<dbReference type="PATRIC" id="fig|798128.4.peg.1312"/>
<evidence type="ECO:0000256" key="4">
    <source>
        <dbReference type="ARBA" id="ARBA00022769"/>
    </source>
</evidence>
<dbReference type="PANTHER" id="PTHR31290">
    <property type="entry name" value="UV-DAMAGE ENDONUCLEASE"/>
    <property type="match status" value="1"/>
</dbReference>
<evidence type="ECO:0000313" key="8">
    <source>
        <dbReference type="EMBL" id="AFH39229.1"/>
    </source>
</evidence>
<sequence>MIRLGYPCENLALRASTNHTLRLASLSEERARAKVAENLRDLERILRWNPRHGFHLFRMGQHLIPFASHPAFPYDWERAHGEELARLGALARALGQRLSMHPGQYVNPGSPSPKVVARSLAELRYSARVLSLMGAEDGVLVLHLGGTYGDKPGALRRFVENLRGEGEVLRYLALENDERLWSVEEVLEAAEALGVRVVVDALHHALNPGRLSLEEALALAFPTWGGRPKAHLSSQDPAKRPGAHAFYVAREDWERLLMALPAPADLMLEAKGKERALEPLLDRKGAQGEDEARGRRLGATGGFPGAQGGP</sequence>
<keyword evidence="4" id="KW-0228">DNA excision</keyword>
<feature type="compositionally biased region" description="Basic and acidic residues" evidence="7">
    <location>
        <begin position="280"/>
        <end position="294"/>
    </location>
</feature>
<keyword evidence="5" id="KW-0378">Hydrolase</keyword>